<dbReference type="InterPro" id="IPR025392">
    <property type="entry name" value="DUF4124"/>
</dbReference>
<dbReference type="Proteomes" id="UP000261931">
    <property type="component" value="Unassembled WGS sequence"/>
</dbReference>
<feature type="region of interest" description="Disordered" evidence="1">
    <location>
        <begin position="40"/>
        <end position="110"/>
    </location>
</feature>
<evidence type="ECO:0000313" key="4">
    <source>
        <dbReference type="Proteomes" id="UP000261931"/>
    </source>
</evidence>
<reference evidence="3 4" key="1">
    <citation type="submission" date="2018-08" db="EMBL/GenBank/DDBJ databases">
        <title>Hydrogenophaga sp. LA-38 isolated from sludge.</title>
        <authorList>
            <person name="Im W.-T."/>
        </authorList>
    </citation>
    <scope>NUCLEOTIDE SEQUENCE [LARGE SCALE GENOMIC DNA]</scope>
    <source>
        <strain evidence="3 4">LA-38</strain>
    </source>
</reference>
<dbReference type="AlphaFoldDB" id="A0A372EFN2"/>
<dbReference type="EMBL" id="QVLS01000012">
    <property type="protein sequence ID" value="RFP77197.1"/>
    <property type="molecule type" value="Genomic_DNA"/>
</dbReference>
<proteinExistence type="predicted"/>
<evidence type="ECO:0000256" key="1">
    <source>
        <dbReference type="SAM" id="MobiDB-lite"/>
    </source>
</evidence>
<feature type="compositionally biased region" description="Low complexity" evidence="1">
    <location>
        <begin position="67"/>
        <end position="79"/>
    </location>
</feature>
<feature type="compositionally biased region" description="Basic and acidic residues" evidence="1">
    <location>
        <begin position="40"/>
        <end position="50"/>
    </location>
</feature>
<name>A0A372EFN2_9BURK</name>
<organism evidence="3 4">
    <name type="scientific">Hydrogenophaga borbori</name>
    <dbReference type="NCBI Taxonomy" id="2294117"/>
    <lineage>
        <taxon>Bacteria</taxon>
        <taxon>Pseudomonadati</taxon>
        <taxon>Pseudomonadota</taxon>
        <taxon>Betaproteobacteria</taxon>
        <taxon>Burkholderiales</taxon>
        <taxon>Comamonadaceae</taxon>
        <taxon>Hydrogenophaga</taxon>
    </lineage>
</organism>
<sequence length="158" mass="16626">MGAVRWIHLMLTMALALAWGGGIAQAQVYRWKDSNGQIHFGDRPDPERGAKKVVVPRPNLAKGLEVTAPTASAGATHAASDGETDTSTVPAQAAPRPPPEPMPQRGVAAQRHNSCQAKWAAFEASAACFGACGRNNGAERTRNNAGCEHCAETPMPNC</sequence>
<evidence type="ECO:0000259" key="2">
    <source>
        <dbReference type="Pfam" id="PF13511"/>
    </source>
</evidence>
<evidence type="ECO:0000313" key="3">
    <source>
        <dbReference type="EMBL" id="RFP77197.1"/>
    </source>
</evidence>
<comment type="caution">
    <text evidence="3">The sequence shown here is derived from an EMBL/GenBank/DDBJ whole genome shotgun (WGS) entry which is preliminary data.</text>
</comment>
<keyword evidence="4" id="KW-1185">Reference proteome</keyword>
<accession>A0A372EFN2</accession>
<protein>
    <submittedName>
        <fullName evidence="3">DUF4124 domain-containing protein</fullName>
    </submittedName>
</protein>
<feature type="domain" description="DUF4124" evidence="2">
    <location>
        <begin position="15"/>
        <end position="60"/>
    </location>
</feature>
<gene>
    <name evidence="3" type="ORF">DY262_17705</name>
</gene>
<dbReference type="Pfam" id="PF13511">
    <property type="entry name" value="DUF4124"/>
    <property type="match status" value="1"/>
</dbReference>